<evidence type="ECO:0000313" key="2">
    <source>
        <dbReference type="EMBL" id="CEO52083.1"/>
    </source>
</evidence>
<accession>A0A0B7K3X0</accession>
<feature type="region of interest" description="Disordered" evidence="1">
    <location>
        <begin position="67"/>
        <end position="97"/>
    </location>
</feature>
<name>A0A0B7K3X0_BIOOC</name>
<dbReference type="AlphaFoldDB" id="A0A0B7K3X0"/>
<organism evidence="2">
    <name type="scientific">Bionectria ochroleuca</name>
    <name type="common">Gliocladium roseum</name>
    <dbReference type="NCBI Taxonomy" id="29856"/>
    <lineage>
        <taxon>Eukaryota</taxon>
        <taxon>Fungi</taxon>
        <taxon>Dikarya</taxon>
        <taxon>Ascomycota</taxon>
        <taxon>Pezizomycotina</taxon>
        <taxon>Sordariomycetes</taxon>
        <taxon>Hypocreomycetidae</taxon>
        <taxon>Hypocreales</taxon>
        <taxon>Bionectriaceae</taxon>
        <taxon>Clonostachys</taxon>
    </lineage>
</organism>
<reference evidence="2" key="1">
    <citation type="submission" date="2015-01" db="EMBL/GenBank/DDBJ databases">
        <authorList>
            <person name="Durling Mikael"/>
        </authorList>
    </citation>
    <scope>NUCLEOTIDE SEQUENCE</scope>
</reference>
<sequence>MDACRALLLQDITPPEEEELCLHLRTYSYLQLLAASLTHLTPFINNTNYISACLVIFSVPATSPILHTPTPHPRSPKTGYNVSQGKGRVSASTYVHN</sequence>
<protein>
    <submittedName>
        <fullName evidence="2">Uncharacterized protein</fullName>
    </submittedName>
</protein>
<proteinExistence type="predicted"/>
<evidence type="ECO:0000256" key="1">
    <source>
        <dbReference type="SAM" id="MobiDB-lite"/>
    </source>
</evidence>
<feature type="compositionally biased region" description="Polar residues" evidence="1">
    <location>
        <begin position="78"/>
        <end position="97"/>
    </location>
</feature>
<gene>
    <name evidence="2" type="ORF">BN869_000008141_1</name>
</gene>
<dbReference type="EMBL" id="CDPU01000026">
    <property type="protein sequence ID" value="CEO52083.1"/>
    <property type="molecule type" value="Genomic_DNA"/>
</dbReference>